<dbReference type="CDD" id="cd01948">
    <property type="entry name" value="EAL"/>
    <property type="match status" value="1"/>
</dbReference>
<dbReference type="SUPFAM" id="SSF141868">
    <property type="entry name" value="EAL domain-like"/>
    <property type="match status" value="1"/>
</dbReference>
<dbReference type="Gene3D" id="3.20.20.450">
    <property type="entry name" value="EAL domain"/>
    <property type="match status" value="1"/>
</dbReference>
<sequence>MFFKSLTQEQGLSQSSIIDIHQSSDGYLWLATQDGLNRFDGYDVTTFKHDPENPHSISDNFIWSITEDREGYLWIGTAKGGLNRFDPKTEIFTRFQNNPEDSSSLSSNQVLDVFIDSQERIWVGTANGGLNRYLPATNQFLRYGNFSAQTTPLNSNTIKVIREASNGKLWLGYSHAPFLRFPGAGFSLFDPDTSINLPYAKPQGLSDNNVTDLYVTDKFIWISSYGGGLDRLDLQTNQIEKMSLPTTDQSPRIMNIEIDDQNHLWMALMGGGLIELSPTSLASFLHRSDESESLTLNDNSASYVYFNNDILWVGTWQEGLNFSNTQGRQFKKLLSGFHQPNSLSDPNVTFITQAPKSGDIWLTNSISLMQYDSQFNFIRRYETSELLPDSTARTIRFVFVDSNDNVWFNCEQLGLFRLEGAHSKSIASKAVQSDTTLQKRRDENKTNYRAIPMQPLIQETRVVAMAELSENLYVVGTRNNGLVLLDTQQQKSMPVLMAEQGDAALARTMSIDEKPAVTKNGLVYDTMMKGWWVATMDQGLQYLSNEGILYPLTEINEQLQEVTITSVKPIQNNQLWIGTQGSGVYRLNWHQRRLIDEVPTWTMLSEKQGLATNAIGAIEESNSQVWVTTTQGLSLYNLKDQSFLNFDVSDGVIPGFSIGVNLKTKDGVIAFGGFTGANYFEPAAFKVANSENSLIINQLLLGSNVAPISLDKTLTPLQDSLVQYSGQLNFHYSLSHFTLGFSSLDYINPKAVKYAYRLVGFDTQWLYTDASRRFATYTNLDPGNYTFELKRTDHFGRWQDHILRLPIEVNPAPWETWWAYCLYVLSVFIIGYLFLLQRLREVRAIKERNEQLSVTSKLFENTSQGVVLFDRYRKVALVNQGFTVMTGLDAMDIIGRSWQLPLVHEQRAETIDDILSQVADGKKWQGELWAERKVGEIFPVEMVVDSIQRHSEKPSELKYSRQFQYVALISDITQRKSHEQKLKELAYYDELTLLPNRSNFERQVEAEIEQSSLNQLAPFAVMFVDLDNFKGINDSLGHNIGDQFLQKLSRRLRLSIEHRITIARLGGDEFLILVPHQVVADYQDEQQVDSETVAARIAQTLYEITLQPVDIDEYKLRGSCSIGIAVYPQHGTTFERLLRNADTAMYEAKKNKSINILCYNNRMNVLARRQFEIAEEMRGDIKAAKFLPFYQLKVDALNGAINGLEVLARWHNEKLGWVSPAQFIPIAEERGLINALSEQVIETACVEVLPLLQQKLLQGRMAINLSPVQFQQVDLVEWLLGIFERADFPLDAVEIEVTESVAMHDRNKALEQLNAIRDLGMTMSLDDFGTGYSSLSYLHQFPLNTVKIDRAFVSEVLTNTDNQKIISAIIQMSHSLGMTVIAEGVESKEQVAFLSAEKCDLIQGYYFHKPCDIHELTTFLTSKPKLQ</sequence>
<dbReference type="KEGG" id="plei:Q9312_17590"/>
<dbReference type="Pfam" id="PF07495">
    <property type="entry name" value="Y_Y_Y"/>
    <property type="match status" value="1"/>
</dbReference>
<reference evidence="5 6" key="1">
    <citation type="submission" date="2023-08" db="EMBL/GenBank/DDBJ databases">
        <title>Pleionea litopenaei sp. nov., isolated from stomach of juvenile Litopenaeus vannamei.</title>
        <authorList>
            <person name="Rho A.M."/>
            <person name="Hwang C.Y."/>
        </authorList>
    </citation>
    <scope>NUCLEOTIDE SEQUENCE [LARGE SCALE GENOMIC DNA]</scope>
    <source>
        <strain evidence="5 6">HL-JVS1</strain>
    </source>
</reference>
<gene>
    <name evidence="5" type="ORF">Q9312_17590</name>
</gene>
<dbReference type="RefSeq" id="WP_309202168.1">
    <property type="nucleotide sequence ID" value="NZ_CP133548.1"/>
</dbReference>
<dbReference type="SUPFAM" id="SSF55073">
    <property type="entry name" value="Nucleotide cyclase"/>
    <property type="match status" value="1"/>
</dbReference>
<dbReference type="InterPro" id="IPR013783">
    <property type="entry name" value="Ig-like_fold"/>
</dbReference>
<dbReference type="CDD" id="cd00130">
    <property type="entry name" value="PAS"/>
    <property type="match status" value="1"/>
</dbReference>
<dbReference type="PROSITE" id="PS50887">
    <property type="entry name" value="GGDEF"/>
    <property type="match status" value="1"/>
</dbReference>
<dbReference type="SMART" id="SM00052">
    <property type="entry name" value="EAL"/>
    <property type="match status" value="1"/>
</dbReference>
<evidence type="ECO:0000313" key="6">
    <source>
        <dbReference type="Proteomes" id="UP001239782"/>
    </source>
</evidence>
<dbReference type="SUPFAM" id="SSF63829">
    <property type="entry name" value="Calcium-dependent phosphotriesterase"/>
    <property type="match status" value="1"/>
</dbReference>
<dbReference type="SUPFAM" id="SSF55785">
    <property type="entry name" value="PYP-like sensor domain (PAS domain)"/>
    <property type="match status" value="1"/>
</dbReference>
<dbReference type="CDD" id="cd01949">
    <property type="entry name" value="GGDEF"/>
    <property type="match status" value="1"/>
</dbReference>
<evidence type="ECO:0000259" key="4">
    <source>
        <dbReference type="PROSITE" id="PS50887"/>
    </source>
</evidence>
<dbReference type="SMART" id="SM00267">
    <property type="entry name" value="GGDEF"/>
    <property type="match status" value="1"/>
</dbReference>
<dbReference type="Gene3D" id="3.30.450.20">
    <property type="entry name" value="PAS domain"/>
    <property type="match status" value="1"/>
</dbReference>
<keyword evidence="1" id="KW-1133">Transmembrane helix</keyword>
<keyword evidence="1" id="KW-0812">Transmembrane</keyword>
<dbReference type="InterPro" id="IPR043128">
    <property type="entry name" value="Rev_trsase/Diguanyl_cyclase"/>
</dbReference>
<dbReference type="InterPro" id="IPR052155">
    <property type="entry name" value="Biofilm_reg_signaling"/>
</dbReference>
<dbReference type="Pfam" id="PF13426">
    <property type="entry name" value="PAS_9"/>
    <property type="match status" value="1"/>
</dbReference>
<dbReference type="PANTHER" id="PTHR44757">
    <property type="entry name" value="DIGUANYLATE CYCLASE DGCP"/>
    <property type="match status" value="1"/>
</dbReference>
<dbReference type="SUPFAM" id="SSF50998">
    <property type="entry name" value="Quinoprotein alcohol dehydrogenase-like"/>
    <property type="match status" value="1"/>
</dbReference>
<proteinExistence type="predicted"/>
<dbReference type="NCBIfam" id="TIGR00229">
    <property type="entry name" value="sensory_box"/>
    <property type="match status" value="1"/>
</dbReference>
<dbReference type="InterPro" id="IPR015943">
    <property type="entry name" value="WD40/YVTN_repeat-like_dom_sf"/>
</dbReference>
<evidence type="ECO:0000259" key="3">
    <source>
        <dbReference type="PROSITE" id="PS50883"/>
    </source>
</evidence>
<dbReference type="PANTHER" id="PTHR44757:SF2">
    <property type="entry name" value="BIOFILM ARCHITECTURE MAINTENANCE PROTEIN MBAA"/>
    <property type="match status" value="1"/>
</dbReference>
<dbReference type="InterPro" id="IPR001633">
    <property type="entry name" value="EAL_dom"/>
</dbReference>
<keyword evidence="6" id="KW-1185">Reference proteome</keyword>
<dbReference type="Pfam" id="PF07494">
    <property type="entry name" value="Reg_prop"/>
    <property type="match status" value="2"/>
</dbReference>
<dbReference type="InterPro" id="IPR011047">
    <property type="entry name" value="Quinoprotein_ADH-like_sf"/>
</dbReference>
<protein>
    <submittedName>
        <fullName evidence="5">EAL domain-containing protein</fullName>
    </submittedName>
</protein>
<dbReference type="InterPro" id="IPR011110">
    <property type="entry name" value="Reg_prop"/>
</dbReference>
<dbReference type="InterPro" id="IPR000160">
    <property type="entry name" value="GGDEF_dom"/>
</dbReference>
<organism evidence="5 6">
    <name type="scientific">Pleionea litopenaei</name>
    <dbReference type="NCBI Taxonomy" id="3070815"/>
    <lineage>
        <taxon>Bacteria</taxon>
        <taxon>Pseudomonadati</taxon>
        <taxon>Pseudomonadota</taxon>
        <taxon>Gammaproteobacteria</taxon>
        <taxon>Oceanospirillales</taxon>
        <taxon>Pleioneaceae</taxon>
        <taxon>Pleionea</taxon>
    </lineage>
</organism>
<feature type="transmembrane region" description="Helical" evidence="1">
    <location>
        <begin position="817"/>
        <end position="836"/>
    </location>
</feature>
<dbReference type="Pfam" id="PF00563">
    <property type="entry name" value="EAL"/>
    <property type="match status" value="1"/>
</dbReference>
<feature type="domain" description="PAS" evidence="2">
    <location>
        <begin position="851"/>
        <end position="922"/>
    </location>
</feature>
<dbReference type="NCBIfam" id="TIGR00254">
    <property type="entry name" value="GGDEF"/>
    <property type="match status" value="1"/>
</dbReference>
<evidence type="ECO:0000259" key="2">
    <source>
        <dbReference type="PROSITE" id="PS50112"/>
    </source>
</evidence>
<dbReference type="PROSITE" id="PS50112">
    <property type="entry name" value="PAS"/>
    <property type="match status" value="1"/>
</dbReference>
<dbReference type="InterPro" id="IPR011123">
    <property type="entry name" value="Y_Y_Y"/>
</dbReference>
<dbReference type="Pfam" id="PF00990">
    <property type="entry name" value="GGDEF"/>
    <property type="match status" value="1"/>
</dbReference>
<evidence type="ECO:0000256" key="1">
    <source>
        <dbReference type="SAM" id="Phobius"/>
    </source>
</evidence>
<evidence type="ECO:0000313" key="5">
    <source>
        <dbReference type="EMBL" id="WMS87030.1"/>
    </source>
</evidence>
<accession>A0AA51RSZ4</accession>
<keyword evidence="1" id="KW-0472">Membrane</keyword>
<dbReference type="InterPro" id="IPR035965">
    <property type="entry name" value="PAS-like_dom_sf"/>
</dbReference>
<dbReference type="InterPro" id="IPR035919">
    <property type="entry name" value="EAL_sf"/>
</dbReference>
<dbReference type="Gene3D" id="2.130.10.10">
    <property type="entry name" value="YVTN repeat-like/Quinoprotein amine dehydrogenase"/>
    <property type="match status" value="3"/>
</dbReference>
<dbReference type="PROSITE" id="PS50883">
    <property type="entry name" value="EAL"/>
    <property type="match status" value="1"/>
</dbReference>
<dbReference type="Proteomes" id="UP001239782">
    <property type="component" value="Chromosome"/>
</dbReference>
<dbReference type="InterPro" id="IPR029787">
    <property type="entry name" value="Nucleotide_cyclase"/>
</dbReference>
<name>A0AA51RSZ4_9GAMM</name>
<feature type="domain" description="GGDEF" evidence="4">
    <location>
        <begin position="1017"/>
        <end position="1162"/>
    </location>
</feature>
<dbReference type="InterPro" id="IPR000014">
    <property type="entry name" value="PAS"/>
</dbReference>
<dbReference type="Gene3D" id="3.30.70.270">
    <property type="match status" value="1"/>
</dbReference>
<feature type="domain" description="EAL" evidence="3">
    <location>
        <begin position="1170"/>
        <end position="1424"/>
    </location>
</feature>
<dbReference type="EMBL" id="CP133548">
    <property type="protein sequence ID" value="WMS87030.1"/>
    <property type="molecule type" value="Genomic_DNA"/>
</dbReference>
<dbReference type="Gene3D" id="2.60.40.10">
    <property type="entry name" value="Immunoglobulins"/>
    <property type="match status" value="1"/>
</dbReference>